<dbReference type="AlphaFoldDB" id="A0A1M6VTP0"/>
<evidence type="ECO:0000256" key="7">
    <source>
        <dbReference type="ARBA" id="ARBA00023002"/>
    </source>
</evidence>
<keyword evidence="8" id="KW-0408">Iron</keyword>
<keyword evidence="7" id="KW-0560">Oxidoreductase</keyword>
<gene>
    <name evidence="12" type="ORF">SAMN02745136_03503</name>
</gene>
<protein>
    <submittedName>
        <fullName evidence="12">2,4-dienoyl-CoA reductase</fullName>
    </submittedName>
</protein>
<evidence type="ECO:0000313" key="13">
    <source>
        <dbReference type="Proteomes" id="UP000184386"/>
    </source>
</evidence>
<dbReference type="Gene3D" id="3.40.50.720">
    <property type="entry name" value="NAD(P)-binding Rossmann-like Domain"/>
    <property type="match status" value="1"/>
</dbReference>
<dbReference type="STRING" id="1121322.SAMN02745136_03503"/>
<sequence length="645" mass="70155">MKTDYKHVLAPIQIGPMKLKNRVSFTPVWPSFATADGQVNQALIEWVREIVSGGCACINIGCGTVNRDLPAFITHLLRMGEESVVNELSMLCDMTHMYNCKIGMELFAINLEAGGFENRDKNAAKPVVEIDPTYLTKQQIKDYIEDFANAAERAMRCGFDSLVIHGAHGQLPGCFLSKLINERTDEYGTQSMENRARFTNELLEAIRAKIGNKMAIEYRINANDMIEGSPTLEEVIEFAQSISDKIDLLHVSRGMHSIQKLAPYINQPIYFDHGINLEDAAKIKAAVNIPVTVVGSVTLEQADEAIKAGKIDMVSMARGLMADPYMVKNAKYGEPEKTRPCIRCNNCIHKTHYQLAPVRCTVNAEMGMETLYQPIKEPKKQKRVAIIGGGAAGLEAARVAASRGHQVVIYEKSDCLGGVLNMAGAAEFKKDIKSYCEWSIRAVQSMDGIEIKLGVEAAPEMIKAEGYDTVLVSIGAAPIIPAFVHEDERSFWVGDVENGIAQTGHEVLIIGAGLTGCEAALAQSRQGKSVTLVDMISTDRFGSGGATFNQIAIINMLKDAGVKMLGGLKMLKTDENGAVFENEAGEKVNIACDSMVVSFGVRANDELVGAYQDAAVDVAAIGDCNTRQGTLYNAVHTGHEAGYMI</sequence>
<dbReference type="InterPro" id="IPR001155">
    <property type="entry name" value="OxRdtase_FMN_N"/>
</dbReference>
<comment type="cofactor">
    <cofactor evidence="2">
        <name>[4Fe-4S] cluster</name>
        <dbReference type="ChEBI" id="CHEBI:49883"/>
    </cofactor>
</comment>
<evidence type="ECO:0000256" key="8">
    <source>
        <dbReference type="ARBA" id="ARBA00023004"/>
    </source>
</evidence>
<keyword evidence="9" id="KW-0411">Iron-sulfur</keyword>
<proteinExistence type="inferred from homology"/>
<dbReference type="InterPro" id="IPR013785">
    <property type="entry name" value="Aldolase_TIM"/>
</dbReference>
<dbReference type="GO" id="GO:0046872">
    <property type="term" value="F:metal ion binding"/>
    <property type="evidence" value="ECO:0007669"/>
    <property type="project" value="UniProtKB-KW"/>
</dbReference>
<dbReference type="PRINTS" id="PR00368">
    <property type="entry name" value="FADPNR"/>
</dbReference>
<dbReference type="Gene3D" id="3.50.50.60">
    <property type="entry name" value="FAD/NAD(P)-binding domain"/>
    <property type="match status" value="1"/>
</dbReference>
<dbReference type="SUPFAM" id="SSF51905">
    <property type="entry name" value="FAD/NAD(P)-binding domain"/>
    <property type="match status" value="1"/>
</dbReference>
<evidence type="ECO:0000256" key="4">
    <source>
        <dbReference type="ARBA" id="ARBA00022630"/>
    </source>
</evidence>
<dbReference type="EMBL" id="FRAC01000018">
    <property type="protein sequence ID" value="SHK84774.1"/>
    <property type="molecule type" value="Genomic_DNA"/>
</dbReference>
<name>A0A1M6VTP0_9FIRM</name>
<keyword evidence="4" id="KW-0285">Flavoprotein</keyword>
<dbReference type="Pfam" id="PF07992">
    <property type="entry name" value="Pyr_redox_2"/>
    <property type="match status" value="1"/>
</dbReference>
<evidence type="ECO:0000256" key="1">
    <source>
        <dbReference type="ARBA" id="ARBA00001917"/>
    </source>
</evidence>
<keyword evidence="6" id="KW-0479">Metal-binding</keyword>
<dbReference type="GO" id="GO:0051536">
    <property type="term" value="F:iron-sulfur cluster binding"/>
    <property type="evidence" value="ECO:0007669"/>
    <property type="project" value="UniProtKB-KW"/>
</dbReference>
<dbReference type="InterPro" id="IPR036188">
    <property type="entry name" value="FAD/NAD-bd_sf"/>
</dbReference>
<evidence type="ECO:0000313" key="12">
    <source>
        <dbReference type="EMBL" id="SHK84774.1"/>
    </source>
</evidence>
<dbReference type="InterPro" id="IPR023753">
    <property type="entry name" value="FAD/NAD-binding_dom"/>
</dbReference>
<dbReference type="Proteomes" id="UP000184386">
    <property type="component" value="Unassembled WGS sequence"/>
</dbReference>
<dbReference type="PANTHER" id="PTHR42917">
    <property type="entry name" value="2,4-DIENOYL-COA REDUCTASE"/>
    <property type="match status" value="1"/>
</dbReference>
<reference evidence="12 13" key="1">
    <citation type="submission" date="2016-11" db="EMBL/GenBank/DDBJ databases">
        <authorList>
            <person name="Jaros S."/>
            <person name="Januszkiewicz K."/>
            <person name="Wedrychowicz H."/>
        </authorList>
    </citation>
    <scope>NUCLEOTIDE SEQUENCE [LARGE SCALE GENOMIC DNA]</scope>
    <source>
        <strain evidence="12 13">DSM 15929</strain>
    </source>
</reference>
<feature type="domain" description="FAD/NAD(P)-binding" evidence="11">
    <location>
        <begin position="383"/>
        <end position="616"/>
    </location>
</feature>
<evidence type="ECO:0000256" key="9">
    <source>
        <dbReference type="ARBA" id="ARBA00023014"/>
    </source>
</evidence>
<keyword evidence="5" id="KW-0288">FMN</keyword>
<evidence type="ECO:0000256" key="6">
    <source>
        <dbReference type="ARBA" id="ARBA00022723"/>
    </source>
</evidence>
<feature type="domain" description="NADH:flavin oxidoreductase/NADH oxidase N-terminal" evidence="10">
    <location>
        <begin position="10"/>
        <end position="335"/>
    </location>
</feature>
<dbReference type="GO" id="GO:0016491">
    <property type="term" value="F:oxidoreductase activity"/>
    <property type="evidence" value="ECO:0007669"/>
    <property type="project" value="UniProtKB-KW"/>
</dbReference>
<dbReference type="Pfam" id="PF00724">
    <property type="entry name" value="Oxidored_FMN"/>
    <property type="match status" value="1"/>
</dbReference>
<dbReference type="SUPFAM" id="SSF51395">
    <property type="entry name" value="FMN-linked oxidoreductases"/>
    <property type="match status" value="1"/>
</dbReference>
<dbReference type="GO" id="GO:0010181">
    <property type="term" value="F:FMN binding"/>
    <property type="evidence" value="ECO:0007669"/>
    <property type="project" value="InterPro"/>
</dbReference>
<dbReference type="PANTHER" id="PTHR42917:SF2">
    <property type="entry name" value="2,4-DIENOYL-COA REDUCTASE [(2E)-ENOYL-COA-PRODUCING]"/>
    <property type="match status" value="1"/>
</dbReference>
<dbReference type="CDD" id="cd02803">
    <property type="entry name" value="OYE_like_FMN_family"/>
    <property type="match status" value="1"/>
</dbReference>
<evidence type="ECO:0000256" key="3">
    <source>
        <dbReference type="ARBA" id="ARBA00011048"/>
    </source>
</evidence>
<comment type="cofactor">
    <cofactor evidence="1">
        <name>FMN</name>
        <dbReference type="ChEBI" id="CHEBI:58210"/>
    </cofactor>
</comment>
<dbReference type="OrthoDB" id="9772736at2"/>
<evidence type="ECO:0000259" key="11">
    <source>
        <dbReference type="Pfam" id="PF07992"/>
    </source>
</evidence>
<evidence type="ECO:0000259" key="10">
    <source>
        <dbReference type="Pfam" id="PF00724"/>
    </source>
</evidence>
<evidence type="ECO:0000256" key="5">
    <source>
        <dbReference type="ARBA" id="ARBA00022643"/>
    </source>
</evidence>
<dbReference type="RefSeq" id="WP_073278140.1">
    <property type="nucleotide sequence ID" value="NZ_FRAC01000018.1"/>
</dbReference>
<dbReference type="Gene3D" id="3.20.20.70">
    <property type="entry name" value="Aldolase class I"/>
    <property type="match status" value="1"/>
</dbReference>
<evidence type="ECO:0000256" key="2">
    <source>
        <dbReference type="ARBA" id="ARBA00001966"/>
    </source>
</evidence>
<comment type="similarity">
    <text evidence="3">In the N-terminal section; belongs to the NADH:flavin oxidoreductase/NADH oxidase family.</text>
</comment>
<dbReference type="InterPro" id="IPR051793">
    <property type="entry name" value="NADH:flavin_oxidoreductase"/>
</dbReference>
<accession>A0A1M6VTP0</accession>
<keyword evidence="13" id="KW-1185">Reference proteome</keyword>
<organism evidence="12 13">
    <name type="scientific">Anaerocolumna jejuensis DSM 15929</name>
    <dbReference type="NCBI Taxonomy" id="1121322"/>
    <lineage>
        <taxon>Bacteria</taxon>
        <taxon>Bacillati</taxon>
        <taxon>Bacillota</taxon>
        <taxon>Clostridia</taxon>
        <taxon>Lachnospirales</taxon>
        <taxon>Lachnospiraceae</taxon>
        <taxon>Anaerocolumna</taxon>
    </lineage>
</organism>